<evidence type="ECO:0000313" key="4">
    <source>
        <dbReference type="Proteomes" id="UP000594459"/>
    </source>
</evidence>
<reference evidence="3 4" key="1">
    <citation type="submission" date="2020-11" db="EMBL/GenBank/DDBJ databases">
        <title>The genome sequence of Erythrobacter sp. 6D36.</title>
        <authorList>
            <person name="Liu Y."/>
        </authorList>
    </citation>
    <scope>NUCLEOTIDE SEQUENCE [LARGE SCALE GENOMIC DNA]</scope>
    <source>
        <strain evidence="3 4">6D36</strain>
    </source>
</reference>
<dbReference type="PANTHER" id="PTHR34136">
    <property type="match status" value="1"/>
</dbReference>
<keyword evidence="2 3" id="KW-0808">Transferase</keyword>
<accession>A0A7S8F7A0</accession>
<name>A0A7S8F7A0_9SPHN</name>
<dbReference type="NCBIfam" id="TIGR00696">
    <property type="entry name" value="wecG_tagA_cpsF"/>
    <property type="match status" value="1"/>
</dbReference>
<dbReference type="InterPro" id="IPR004629">
    <property type="entry name" value="WecG_TagA_CpsF"/>
</dbReference>
<keyword evidence="4" id="KW-1185">Reference proteome</keyword>
<keyword evidence="1" id="KW-0328">Glycosyltransferase</keyword>
<dbReference type="Proteomes" id="UP000594459">
    <property type="component" value="Chromosome"/>
</dbReference>
<evidence type="ECO:0000313" key="3">
    <source>
        <dbReference type="EMBL" id="QPD00304.1"/>
    </source>
</evidence>
<dbReference type="CDD" id="cd06533">
    <property type="entry name" value="Glyco_transf_WecG_TagA"/>
    <property type="match status" value="1"/>
</dbReference>
<dbReference type="RefSeq" id="WP_200984096.1">
    <property type="nucleotide sequence ID" value="NZ_CP064654.1"/>
</dbReference>
<dbReference type="GO" id="GO:0016758">
    <property type="term" value="F:hexosyltransferase activity"/>
    <property type="evidence" value="ECO:0007669"/>
    <property type="project" value="TreeGrafter"/>
</dbReference>
<dbReference type="KEGG" id="qso:IRL76_07240"/>
<dbReference type="EMBL" id="CP064654">
    <property type="protein sequence ID" value="QPD00304.1"/>
    <property type="molecule type" value="Genomic_DNA"/>
</dbReference>
<dbReference type="AlphaFoldDB" id="A0A7S8F7A0"/>
<proteinExistence type="predicted"/>
<sequence length="251" mass="28474">MKSVPESYDVLGVPVSVVTMESAATLLEQWSTDATGRFVCVRDVASLVAISEDEEISPLHREASMIVPDGMPLVYLGRRQGFEVERVCGPDLFEEMMRRSPENGLRHFFFGGKDGVAEKLAERMRARFPGVRIVGCATPPFRAMTPAEQEDIQTHIRDSGADIVWVGLSSPKQDVWMWRNYSHLPQTLIGVGAAFDFHSGEVRRAPPWMQKTGLEWAYRISQEPKRLSRRYLKFGSKFLWSLARRRLAKKS</sequence>
<gene>
    <name evidence="3" type="ORF">IRL76_07240</name>
</gene>
<protein>
    <submittedName>
        <fullName evidence="3">WecB/TagA/CpsF family glycosyltransferase</fullName>
    </submittedName>
</protein>
<evidence type="ECO:0000256" key="1">
    <source>
        <dbReference type="ARBA" id="ARBA00022676"/>
    </source>
</evidence>
<evidence type="ECO:0000256" key="2">
    <source>
        <dbReference type="ARBA" id="ARBA00022679"/>
    </source>
</evidence>
<organism evidence="3 4">
    <name type="scientific">Qipengyuania soli</name>
    <dbReference type="NCBI Taxonomy" id="2782568"/>
    <lineage>
        <taxon>Bacteria</taxon>
        <taxon>Pseudomonadati</taxon>
        <taxon>Pseudomonadota</taxon>
        <taxon>Alphaproteobacteria</taxon>
        <taxon>Sphingomonadales</taxon>
        <taxon>Erythrobacteraceae</taxon>
        <taxon>Qipengyuania</taxon>
    </lineage>
</organism>
<dbReference type="PANTHER" id="PTHR34136:SF1">
    <property type="entry name" value="UDP-N-ACETYL-D-MANNOSAMINURONIC ACID TRANSFERASE"/>
    <property type="match status" value="1"/>
</dbReference>
<dbReference type="Pfam" id="PF03808">
    <property type="entry name" value="Glyco_tran_WecG"/>
    <property type="match status" value="1"/>
</dbReference>